<evidence type="ECO:0000256" key="2">
    <source>
        <dbReference type="ARBA" id="ARBA00022679"/>
    </source>
</evidence>
<comment type="similarity">
    <text evidence="1">Belongs to the spermidine/spermine synthase family.</text>
</comment>
<dbReference type="CDD" id="cd02440">
    <property type="entry name" value="AdoMet_MTases"/>
    <property type="match status" value="1"/>
</dbReference>
<dbReference type="InterPro" id="IPR029063">
    <property type="entry name" value="SAM-dependent_MTases_sf"/>
</dbReference>
<evidence type="ECO:0000256" key="1">
    <source>
        <dbReference type="ARBA" id="ARBA00007867"/>
    </source>
</evidence>
<dbReference type="Gene3D" id="3.40.50.150">
    <property type="entry name" value="Vaccinia Virus protein VP39"/>
    <property type="match status" value="1"/>
</dbReference>
<dbReference type="GO" id="GO:0006596">
    <property type="term" value="P:polyamine biosynthetic process"/>
    <property type="evidence" value="ECO:0007669"/>
    <property type="project" value="UniProtKB-UniRule"/>
</dbReference>
<dbReference type="PROSITE" id="PS51006">
    <property type="entry name" value="PABS_2"/>
    <property type="match status" value="1"/>
</dbReference>
<organism evidence="6 7">
    <name type="scientific">Ancylostoma ceylanicum</name>
    <dbReference type="NCBI Taxonomy" id="53326"/>
    <lineage>
        <taxon>Eukaryota</taxon>
        <taxon>Metazoa</taxon>
        <taxon>Ecdysozoa</taxon>
        <taxon>Nematoda</taxon>
        <taxon>Chromadorea</taxon>
        <taxon>Rhabditida</taxon>
        <taxon>Rhabditina</taxon>
        <taxon>Rhabditomorpha</taxon>
        <taxon>Strongyloidea</taxon>
        <taxon>Ancylostomatidae</taxon>
        <taxon>Ancylostomatinae</taxon>
        <taxon>Ancylostoma</taxon>
    </lineage>
</organism>
<accession>A0A016SWB5</accession>
<dbReference type="Proteomes" id="UP000024635">
    <property type="component" value="Unassembled WGS sequence"/>
</dbReference>
<sequence length="173" mass="19799">MPFQWSFALYRLHSNIDSIFLEVFREEIFLSGAVNMDREASVRVLNIGLGAGYVNSYLHHHFPKMEITIVEIDPKMVEIARKWFDLTLDDRQRIVIGDGLEYIKKAVEKGEKYDVVLLDACNMGENGACPLWDMMNKEIARTFSSLLTERGALISNVFNFAGKTIKMGKKVVF</sequence>
<evidence type="ECO:0000313" key="7">
    <source>
        <dbReference type="Proteomes" id="UP000024635"/>
    </source>
</evidence>
<comment type="caution">
    <text evidence="6">The sequence shown here is derived from an EMBL/GenBank/DDBJ whole genome shotgun (WGS) entry which is preliminary data.</text>
</comment>
<reference evidence="7" key="1">
    <citation type="journal article" date="2015" name="Nat. Genet.">
        <title>The genome and transcriptome of the zoonotic hookworm Ancylostoma ceylanicum identify infection-specific gene families.</title>
        <authorList>
            <person name="Schwarz E.M."/>
            <person name="Hu Y."/>
            <person name="Antoshechkin I."/>
            <person name="Miller M.M."/>
            <person name="Sternberg P.W."/>
            <person name="Aroian R.V."/>
        </authorList>
    </citation>
    <scope>NUCLEOTIDE SEQUENCE</scope>
    <source>
        <strain evidence="7">HY135</strain>
    </source>
</reference>
<keyword evidence="3 4" id="KW-0620">Polyamine biosynthesis</keyword>
<keyword evidence="2 4" id="KW-0808">Transferase</keyword>
<dbReference type="SUPFAM" id="SSF53335">
    <property type="entry name" value="S-adenosyl-L-methionine-dependent methyltransferases"/>
    <property type="match status" value="1"/>
</dbReference>
<name>A0A016SWB5_9BILA</name>
<dbReference type="PANTHER" id="PTHR43317">
    <property type="entry name" value="THERMOSPERMINE SYNTHASE ACAULIS5"/>
    <property type="match status" value="1"/>
</dbReference>
<evidence type="ECO:0000256" key="4">
    <source>
        <dbReference type="PROSITE-ProRule" id="PRU00354"/>
    </source>
</evidence>
<evidence type="ECO:0000259" key="5">
    <source>
        <dbReference type="PROSITE" id="PS51006"/>
    </source>
</evidence>
<dbReference type="Pfam" id="PF01564">
    <property type="entry name" value="Spermine_synth"/>
    <property type="match status" value="1"/>
</dbReference>
<keyword evidence="7" id="KW-1185">Reference proteome</keyword>
<evidence type="ECO:0000256" key="3">
    <source>
        <dbReference type="ARBA" id="ARBA00023115"/>
    </source>
</evidence>
<dbReference type="OrthoDB" id="2016285at2759"/>
<feature type="active site" description="Proton acceptor" evidence="4">
    <location>
        <position position="119"/>
    </location>
</feature>
<protein>
    <recommendedName>
        <fullName evidence="5">PABS domain-containing protein</fullName>
    </recommendedName>
</protein>
<dbReference type="PANTHER" id="PTHR43317:SF1">
    <property type="entry name" value="THERMOSPERMINE SYNTHASE ACAULIS5"/>
    <property type="match status" value="1"/>
</dbReference>
<feature type="domain" description="PABS" evidence="5">
    <location>
        <begin position="1"/>
        <end position="173"/>
    </location>
</feature>
<dbReference type="EMBL" id="JARK01001504">
    <property type="protein sequence ID" value="EYB94676.1"/>
    <property type="molecule type" value="Genomic_DNA"/>
</dbReference>
<proteinExistence type="inferred from homology"/>
<evidence type="ECO:0000313" key="6">
    <source>
        <dbReference type="EMBL" id="EYB94676.1"/>
    </source>
</evidence>
<dbReference type="GO" id="GO:0016740">
    <property type="term" value="F:transferase activity"/>
    <property type="evidence" value="ECO:0007669"/>
    <property type="project" value="UniProtKB-UniRule"/>
</dbReference>
<dbReference type="AlphaFoldDB" id="A0A016SWB5"/>
<gene>
    <name evidence="6" type="primary">Acey_s0168.g167</name>
    <name evidence="6" type="ORF">Y032_0168g167</name>
</gene>
<dbReference type="InterPro" id="IPR030374">
    <property type="entry name" value="PABS"/>
</dbReference>